<gene>
    <name evidence="2" type="ORF">HNR67_002565</name>
</gene>
<protein>
    <recommendedName>
        <fullName evidence="4">YtxH domain-containing protein</fullName>
    </recommendedName>
</protein>
<dbReference type="RefSeq" id="WP_185002272.1">
    <property type="nucleotide sequence ID" value="NZ_BAAAUI010000015.1"/>
</dbReference>
<evidence type="ECO:0000256" key="1">
    <source>
        <dbReference type="SAM" id="MobiDB-lite"/>
    </source>
</evidence>
<reference evidence="2 3" key="1">
    <citation type="submission" date="2020-08" db="EMBL/GenBank/DDBJ databases">
        <title>Sequencing the genomes of 1000 actinobacteria strains.</title>
        <authorList>
            <person name="Klenk H.-P."/>
        </authorList>
    </citation>
    <scope>NUCLEOTIDE SEQUENCE [LARGE SCALE GENOMIC DNA]</scope>
    <source>
        <strain evidence="2 3">DSM 44230</strain>
    </source>
</reference>
<comment type="caution">
    <text evidence="2">The sequence shown here is derived from an EMBL/GenBank/DDBJ whole genome shotgun (WGS) entry which is preliminary data.</text>
</comment>
<dbReference type="EMBL" id="JACHMH010000001">
    <property type="protein sequence ID" value="MBB4676447.1"/>
    <property type="molecule type" value="Genomic_DNA"/>
</dbReference>
<organism evidence="2 3">
    <name type="scientific">Crossiella cryophila</name>
    <dbReference type="NCBI Taxonomy" id="43355"/>
    <lineage>
        <taxon>Bacteria</taxon>
        <taxon>Bacillati</taxon>
        <taxon>Actinomycetota</taxon>
        <taxon>Actinomycetes</taxon>
        <taxon>Pseudonocardiales</taxon>
        <taxon>Pseudonocardiaceae</taxon>
        <taxon>Crossiella</taxon>
    </lineage>
</organism>
<dbReference type="AlphaFoldDB" id="A0A7W7FSQ8"/>
<evidence type="ECO:0000313" key="2">
    <source>
        <dbReference type="EMBL" id="MBB4676447.1"/>
    </source>
</evidence>
<proteinExistence type="predicted"/>
<keyword evidence="3" id="KW-1185">Reference proteome</keyword>
<feature type="compositionally biased region" description="Low complexity" evidence="1">
    <location>
        <begin position="84"/>
        <end position="94"/>
    </location>
</feature>
<feature type="region of interest" description="Disordered" evidence="1">
    <location>
        <begin position="75"/>
        <end position="94"/>
    </location>
</feature>
<evidence type="ECO:0000313" key="3">
    <source>
        <dbReference type="Proteomes" id="UP000533598"/>
    </source>
</evidence>
<name>A0A7W7FSQ8_9PSEU</name>
<evidence type="ECO:0008006" key="4">
    <source>
        <dbReference type="Google" id="ProtNLM"/>
    </source>
</evidence>
<dbReference type="Proteomes" id="UP000533598">
    <property type="component" value="Unassembled WGS sequence"/>
</dbReference>
<accession>A0A7W7FSQ8</accession>
<sequence>MIRFALGVAVGYVLGTRAGRERYDGLVRMYHRLVGHPAVQGAAGAGRAKIDEWLGRRSPRDVVTGLGETVVSEVDRQRVRAESPPAATPAATAP</sequence>